<feature type="binding site" evidence="7">
    <location>
        <position position="253"/>
    </location>
    <ligand>
        <name>FAD</name>
        <dbReference type="ChEBI" id="CHEBI:57692"/>
    </ligand>
</feature>
<feature type="binding site" evidence="7">
    <location>
        <begin position="30"/>
        <end position="31"/>
    </location>
    <ligand>
        <name>FAD</name>
        <dbReference type="ChEBI" id="CHEBI:57692"/>
    </ligand>
</feature>
<evidence type="ECO:0000256" key="2">
    <source>
        <dbReference type="ARBA" id="ARBA00010790"/>
    </source>
</evidence>
<dbReference type="Pfam" id="PF00732">
    <property type="entry name" value="GMC_oxred_N"/>
    <property type="match status" value="1"/>
</dbReference>
<dbReference type="InterPro" id="IPR012132">
    <property type="entry name" value="GMC_OxRdtase"/>
</dbReference>
<evidence type="ECO:0000256" key="1">
    <source>
        <dbReference type="ARBA" id="ARBA00001974"/>
    </source>
</evidence>
<organism evidence="10 11">
    <name type="scientific">Wallemia hederae</name>
    <dbReference type="NCBI Taxonomy" id="1540922"/>
    <lineage>
        <taxon>Eukaryota</taxon>
        <taxon>Fungi</taxon>
        <taxon>Dikarya</taxon>
        <taxon>Basidiomycota</taxon>
        <taxon>Wallemiomycotina</taxon>
        <taxon>Wallemiomycetes</taxon>
        <taxon>Wallemiales</taxon>
        <taxon>Wallemiaceae</taxon>
        <taxon>Wallemia</taxon>
    </lineage>
</organism>
<keyword evidence="3" id="KW-0285">Flavoprotein</keyword>
<evidence type="ECO:0000313" key="10">
    <source>
        <dbReference type="EMBL" id="TIA89097.1"/>
    </source>
</evidence>
<comment type="caution">
    <text evidence="10">The sequence shown here is derived from an EMBL/GenBank/DDBJ whole genome shotgun (WGS) entry which is preliminary data.</text>
</comment>
<dbReference type="EMBL" id="SPNW01000030">
    <property type="protein sequence ID" value="TIA89097.1"/>
    <property type="molecule type" value="Genomic_DNA"/>
</dbReference>
<evidence type="ECO:0000256" key="5">
    <source>
        <dbReference type="ARBA" id="ARBA00023002"/>
    </source>
</evidence>
<dbReference type="SUPFAM" id="SSF54373">
    <property type="entry name" value="FAD-linked reductases, C-terminal domain"/>
    <property type="match status" value="1"/>
</dbReference>
<evidence type="ECO:0000259" key="9">
    <source>
        <dbReference type="PROSITE" id="PS00624"/>
    </source>
</evidence>
<dbReference type="GO" id="GO:0016614">
    <property type="term" value="F:oxidoreductase activity, acting on CH-OH group of donors"/>
    <property type="evidence" value="ECO:0007669"/>
    <property type="project" value="InterPro"/>
</dbReference>
<evidence type="ECO:0000256" key="3">
    <source>
        <dbReference type="ARBA" id="ARBA00022630"/>
    </source>
</evidence>
<dbReference type="PROSITE" id="PS00624">
    <property type="entry name" value="GMC_OXRED_2"/>
    <property type="match status" value="1"/>
</dbReference>
<reference evidence="10 11" key="1">
    <citation type="submission" date="2019-03" db="EMBL/GenBank/DDBJ databases">
        <title>Sequencing 23 genomes of Wallemia ichthyophaga.</title>
        <authorList>
            <person name="Gostincar C."/>
        </authorList>
    </citation>
    <scope>NUCLEOTIDE SEQUENCE [LARGE SCALE GENOMIC DNA]</scope>
    <source>
        <strain evidence="10 11">EXF-5753</strain>
    </source>
</reference>
<evidence type="ECO:0000256" key="4">
    <source>
        <dbReference type="ARBA" id="ARBA00022827"/>
    </source>
</evidence>
<dbReference type="PANTHER" id="PTHR11552">
    <property type="entry name" value="GLUCOSE-METHANOL-CHOLINE GMC OXIDOREDUCTASE"/>
    <property type="match status" value="1"/>
</dbReference>
<dbReference type="Gene3D" id="3.30.560.10">
    <property type="entry name" value="Glucose Oxidase, domain 3"/>
    <property type="match status" value="1"/>
</dbReference>
<dbReference type="SUPFAM" id="SSF51905">
    <property type="entry name" value="FAD/NAD(P)-binding domain"/>
    <property type="match status" value="1"/>
</dbReference>
<dbReference type="Pfam" id="PF05199">
    <property type="entry name" value="GMC_oxred_C"/>
    <property type="match status" value="1"/>
</dbReference>
<dbReference type="AlphaFoldDB" id="A0A4T0FKN8"/>
<accession>A0A4T0FKN8</accession>
<dbReference type="Gene3D" id="3.50.50.60">
    <property type="entry name" value="FAD/NAD(P)-binding domain"/>
    <property type="match status" value="1"/>
</dbReference>
<comment type="cofactor">
    <cofactor evidence="1 7">
        <name>FAD</name>
        <dbReference type="ChEBI" id="CHEBI:57692"/>
    </cofactor>
</comment>
<dbReference type="PANTHER" id="PTHR11552:SF201">
    <property type="entry name" value="GLUCOSE-METHANOL-CHOLINE OXIDOREDUCTASE N-TERMINAL DOMAIN-CONTAINING PROTEIN"/>
    <property type="match status" value="1"/>
</dbReference>
<comment type="similarity">
    <text evidence="2">Belongs to the GMC oxidoreductase family.</text>
</comment>
<dbReference type="InterPro" id="IPR000172">
    <property type="entry name" value="GMC_OxRdtase_N"/>
</dbReference>
<keyword evidence="4 7" id="KW-0274">FAD</keyword>
<feature type="signal peptide" evidence="8">
    <location>
        <begin position="1"/>
        <end position="18"/>
    </location>
</feature>
<sequence>MITKRCTVLIALAAAANAANPDYIVVGGGTTGLALATRLSDTSDVNVLVLEAGQRCVNADLRHFSNSLAAVSIKAQLIYLLADLRLAHNVGASFYVYFAKGVQSIGTTRLGWDRPHSREIDAWGRLGNEGWSFEDLLTYMKRSEHVHIPSEDVLAQFGIDDATKLETDTIGHEGQLQATITQNVPDFATKWLPAFEEIGIDANYAPWDGDNSGPSINPSSVNYRNFTRSYSASAYYFPLAYRENLQVETGVQVTRLAVSGDKVVGVEYIKDGETITASADKEVILSAGAIGTPQILELSGIGRRDVLEQSGIDVVLELDGVGENFQDHTAVSTNWKLKEGFDSNDRLKFDKEYLSKELQKFQDGDFTSAVAYVGACLAYVSLDNIFDEDGKALYLRSVEEYVESQSDSPYAKLYEEQMKFIETNAIEHLVANSFVSYSDERKAEANTSYISVEAAVQHPVSLFQLGRDTTNATKLSRGSIHIQSSDPAEHPKLSANYFGVESDAVLQTQDVRKLMHSAAMQEIAAEEVYPGSNVTSDEDLMEYWKTAIRSEHHLIGTASMLPKEMNGVVDSDLKVYGLSNLRIADASIMPLHVSAHIQATLYGIAEKVSCCRLCYLNSSNILRLLT</sequence>
<dbReference type="InterPro" id="IPR007867">
    <property type="entry name" value="GMC_OxRtase_C"/>
</dbReference>
<feature type="active site" description="Proton acceptor" evidence="6">
    <location>
        <position position="596"/>
    </location>
</feature>
<dbReference type="Pfam" id="PF13450">
    <property type="entry name" value="NAD_binding_8"/>
    <property type="match status" value="1"/>
</dbReference>
<name>A0A4T0FKN8_9BASI</name>
<proteinExistence type="inferred from homology"/>
<protein>
    <recommendedName>
        <fullName evidence="9">Glucose-methanol-choline oxidoreductase N-terminal domain-containing protein</fullName>
    </recommendedName>
</protein>
<evidence type="ECO:0000256" key="8">
    <source>
        <dbReference type="SAM" id="SignalP"/>
    </source>
</evidence>
<evidence type="ECO:0000313" key="11">
    <source>
        <dbReference type="Proteomes" id="UP000310189"/>
    </source>
</evidence>
<keyword evidence="11" id="KW-1185">Reference proteome</keyword>
<dbReference type="OrthoDB" id="269227at2759"/>
<keyword evidence="5" id="KW-0560">Oxidoreductase</keyword>
<feature type="chain" id="PRO_5021012357" description="Glucose-methanol-choline oxidoreductase N-terminal domain-containing protein" evidence="8">
    <location>
        <begin position="19"/>
        <end position="626"/>
    </location>
</feature>
<feature type="active site" description="Proton donor" evidence="6">
    <location>
        <position position="553"/>
    </location>
</feature>
<evidence type="ECO:0000256" key="7">
    <source>
        <dbReference type="PIRSR" id="PIRSR000137-2"/>
    </source>
</evidence>
<gene>
    <name evidence="10" type="ORF">E3P99_02240</name>
</gene>
<dbReference type="GO" id="GO:0050660">
    <property type="term" value="F:flavin adenine dinucleotide binding"/>
    <property type="evidence" value="ECO:0007669"/>
    <property type="project" value="InterPro"/>
</dbReference>
<feature type="domain" description="Glucose-methanol-choline oxidoreductase N-terminal" evidence="9">
    <location>
        <begin position="288"/>
        <end position="302"/>
    </location>
</feature>
<dbReference type="Proteomes" id="UP000310189">
    <property type="component" value="Unassembled WGS sequence"/>
</dbReference>
<keyword evidence="8" id="KW-0732">Signal</keyword>
<dbReference type="PIRSF" id="PIRSF000137">
    <property type="entry name" value="Alcohol_oxidase"/>
    <property type="match status" value="1"/>
</dbReference>
<dbReference type="InterPro" id="IPR036188">
    <property type="entry name" value="FAD/NAD-bd_sf"/>
</dbReference>
<evidence type="ECO:0000256" key="6">
    <source>
        <dbReference type="PIRSR" id="PIRSR000137-1"/>
    </source>
</evidence>